<dbReference type="Pfam" id="PF02643">
    <property type="entry name" value="DUF192"/>
    <property type="match status" value="1"/>
</dbReference>
<dbReference type="InterPro" id="IPR038695">
    <property type="entry name" value="Saro_0823-like_sf"/>
</dbReference>
<sequence length="122" mass="13954">MYMYIYTHINQATFKTKVLQKPREIAEGMMGKIFHGQPFEALLFVMKKSDSAFWMKNCIVPLDVVFIHDGKVSKIYHNCKPCTKDPCKTYPGTGNLVMELPGGTCKHLGIKNKTNVLFTYDQ</sequence>
<accession>A0A6C0B086</accession>
<dbReference type="PANTHER" id="PTHR37953:SF1">
    <property type="entry name" value="UPF0127 PROTEIN MJ1496"/>
    <property type="match status" value="1"/>
</dbReference>
<name>A0A6C0B086_9ZZZZ</name>
<dbReference type="AlphaFoldDB" id="A0A6C0B086"/>
<protein>
    <recommendedName>
        <fullName evidence="2">DUF192 domain-containing protein</fullName>
    </recommendedName>
</protein>
<evidence type="ECO:0000313" key="1">
    <source>
        <dbReference type="EMBL" id="QHS85502.1"/>
    </source>
</evidence>
<dbReference type="EMBL" id="MN739044">
    <property type="protein sequence ID" value="QHS85502.1"/>
    <property type="molecule type" value="Genomic_DNA"/>
</dbReference>
<dbReference type="PANTHER" id="PTHR37953">
    <property type="entry name" value="UPF0127 PROTEIN MJ1496"/>
    <property type="match status" value="1"/>
</dbReference>
<evidence type="ECO:0008006" key="2">
    <source>
        <dbReference type="Google" id="ProtNLM"/>
    </source>
</evidence>
<proteinExistence type="predicted"/>
<organism evidence="1">
    <name type="scientific">viral metagenome</name>
    <dbReference type="NCBI Taxonomy" id="1070528"/>
    <lineage>
        <taxon>unclassified sequences</taxon>
        <taxon>metagenomes</taxon>
        <taxon>organismal metagenomes</taxon>
    </lineage>
</organism>
<dbReference type="Gene3D" id="2.60.120.1140">
    <property type="entry name" value="Protein of unknown function DUF192"/>
    <property type="match status" value="1"/>
</dbReference>
<reference evidence="1" key="1">
    <citation type="journal article" date="2020" name="Nature">
        <title>Giant virus diversity and host interactions through global metagenomics.</title>
        <authorList>
            <person name="Schulz F."/>
            <person name="Roux S."/>
            <person name="Paez-Espino D."/>
            <person name="Jungbluth S."/>
            <person name="Walsh D.A."/>
            <person name="Denef V.J."/>
            <person name="McMahon K.D."/>
            <person name="Konstantinidis K.T."/>
            <person name="Eloe-Fadrosh E.A."/>
            <person name="Kyrpides N.C."/>
            <person name="Woyke T."/>
        </authorList>
    </citation>
    <scope>NUCLEOTIDE SEQUENCE</scope>
    <source>
        <strain evidence="1">GVMAG-M-3300009182-78</strain>
    </source>
</reference>
<dbReference type="InterPro" id="IPR003795">
    <property type="entry name" value="DUF192"/>
</dbReference>